<gene>
    <name evidence="1" type="ORF">KSP40_PGU020888</name>
</gene>
<comment type="caution">
    <text evidence="1">The sequence shown here is derived from an EMBL/GenBank/DDBJ whole genome shotgun (WGS) entry which is preliminary data.</text>
</comment>
<organism evidence="1 2">
    <name type="scientific">Platanthera guangdongensis</name>
    <dbReference type="NCBI Taxonomy" id="2320717"/>
    <lineage>
        <taxon>Eukaryota</taxon>
        <taxon>Viridiplantae</taxon>
        <taxon>Streptophyta</taxon>
        <taxon>Embryophyta</taxon>
        <taxon>Tracheophyta</taxon>
        <taxon>Spermatophyta</taxon>
        <taxon>Magnoliopsida</taxon>
        <taxon>Liliopsida</taxon>
        <taxon>Asparagales</taxon>
        <taxon>Orchidaceae</taxon>
        <taxon>Orchidoideae</taxon>
        <taxon>Orchideae</taxon>
        <taxon>Orchidinae</taxon>
        <taxon>Platanthera</taxon>
    </lineage>
</organism>
<dbReference type="Proteomes" id="UP001412067">
    <property type="component" value="Unassembled WGS sequence"/>
</dbReference>
<proteinExistence type="predicted"/>
<accession>A0ABR2LN70</accession>
<sequence>MLEAGSYLFRGINEELRLHQNTSKLIIGNKRSSKGITKNHRLSAKTDAVAIASQLQSPNLILPALG</sequence>
<reference evidence="1 2" key="1">
    <citation type="journal article" date="2022" name="Nat. Plants">
        <title>Genomes of leafy and leafless Platanthera orchids illuminate the evolution of mycoheterotrophy.</title>
        <authorList>
            <person name="Li M.H."/>
            <person name="Liu K.W."/>
            <person name="Li Z."/>
            <person name="Lu H.C."/>
            <person name="Ye Q.L."/>
            <person name="Zhang D."/>
            <person name="Wang J.Y."/>
            <person name="Li Y.F."/>
            <person name="Zhong Z.M."/>
            <person name="Liu X."/>
            <person name="Yu X."/>
            <person name="Liu D.K."/>
            <person name="Tu X.D."/>
            <person name="Liu B."/>
            <person name="Hao Y."/>
            <person name="Liao X.Y."/>
            <person name="Jiang Y.T."/>
            <person name="Sun W.H."/>
            <person name="Chen J."/>
            <person name="Chen Y.Q."/>
            <person name="Ai Y."/>
            <person name="Zhai J.W."/>
            <person name="Wu S.S."/>
            <person name="Zhou Z."/>
            <person name="Hsiao Y.Y."/>
            <person name="Wu W.L."/>
            <person name="Chen Y.Y."/>
            <person name="Lin Y.F."/>
            <person name="Hsu J.L."/>
            <person name="Li C.Y."/>
            <person name="Wang Z.W."/>
            <person name="Zhao X."/>
            <person name="Zhong W.Y."/>
            <person name="Ma X.K."/>
            <person name="Ma L."/>
            <person name="Huang J."/>
            <person name="Chen G.Z."/>
            <person name="Huang M.Z."/>
            <person name="Huang L."/>
            <person name="Peng D.H."/>
            <person name="Luo Y.B."/>
            <person name="Zou S.Q."/>
            <person name="Chen S.P."/>
            <person name="Lan S."/>
            <person name="Tsai W.C."/>
            <person name="Van de Peer Y."/>
            <person name="Liu Z.J."/>
        </authorList>
    </citation>
    <scope>NUCLEOTIDE SEQUENCE [LARGE SCALE GENOMIC DNA]</scope>
    <source>
        <strain evidence="1">Lor288</strain>
    </source>
</reference>
<protein>
    <submittedName>
        <fullName evidence="1">Uncharacterized protein</fullName>
    </submittedName>
</protein>
<keyword evidence="2" id="KW-1185">Reference proteome</keyword>
<name>A0ABR2LN70_9ASPA</name>
<evidence type="ECO:0000313" key="1">
    <source>
        <dbReference type="EMBL" id="KAK8945782.1"/>
    </source>
</evidence>
<evidence type="ECO:0000313" key="2">
    <source>
        <dbReference type="Proteomes" id="UP001412067"/>
    </source>
</evidence>
<dbReference type="EMBL" id="JBBWWR010000017">
    <property type="protein sequence ID" value="KAK8945782.1"/>
    <property type="molecule type" value="Genomic_DNA"/>
</dbReference>